<name>A0ACD3A317_9AGAR</name>
<evidence type="ECO:0000313" key="2">
    <source>
        <dbReference type="Proteomes" id="UP000308600"/>
    </source>
</evidence>
<accession>A0ACD3A317</accession>
<proteinExistence type="predicted"/>
<reference evidence="1 2" key="1">
    <citation type="journal article" date="2019" name="Nat. Ecol. Evol.">
        <title>Megaphylogeny resolves global patterns of mushroom evolution.</title>
        <authorList>
            <person name="Varga T."/>
            <person name="Krizsan K."/>
            <person name="Foldi C."/>
            <person name="Dima B."/>
            <person name="Sanchez-Garcia M."/>
            <person name="Sanchez-Ramirez S."/>
            <person name="Szollosi G.J."/>
            <person name="Szarkandi J.G."/>
            <person name="Papp V."/>
            <person name="Albert L."/>
            <person name="Andreopoulos W."/>
            <person name="Angelini C."/>
            <person name="Antonin V."/>
            <person name="Barry K.W."/>
            <person name="Bougher N.L."/>
            <person name="Buchanan P."/>
            <person name="Buyck B."/>
            <person name="Bense V."/>
            <person name="Catcheside P."/>
            <person name="Chovatia M."/>
            <person name="Cooper J."/>
            <person name="Damon W."/>
            <person name="Desjardin D."/>
            <person name="Finy P."/>
            <person name="Geml J."/>
            <person name="Haridas S."/>
            <person name="Hughes K."/>
            <person name="Justo A."/>
            <person name="Karasinski D."/>
            <person name="Kautmanova I."/>
            <person name="Kiss B."/>
            <person name="Kocsube S."/>
            <person name="Kotiranta H."/>
            <person name="LaButti K.M."/>
            <person name="Lechner B.E."/>
            <person name="Liimatainen K."/>
            <person name="Lipzen A."/>
            <person name="Lukacs Z."/>
            <person name="Mihaltcheva S."/>
            <person name="Morgado L.N."/>
            <person name="Niskanen T."/>
            <person name="Noordeloos M.E."/>
            <person name="Ohm R.A."/>
            <person name="Ortiz-Santana B."/>
            <person name="Ovrebo C."/>
            <person name="Racz N."/>
            <person name="Riley R."/>
            <person name="Savchenko A."/>
            <person name="Shiryaev A."/>
            <person name="Soop K."/>
            <person name="Spirin V."/>
            <person name="Szebenyi C."/>
            <person name="Tomsovsky M."/>
            <person name="Tulloss R.E."/>
            <person name="Uehling J."/>
            <person name="Grigoriev I.V."/>
            <person name="Vagvolgyi C."/>
            <person name="Papp T."/>
            <person name="Martin F.M."/>
            <person name="Miettinen O."/>
            <person name="Hibbett D.S."/>
            <person name="Nagy L.G."/>
        </authorList>
    </citation>
    <scope>NUCLEOTIDE SEQUENCE [LARGE SCALE GENOMIC DNA]</scope>
    <source>
        <strain evidence="1 2">NL-1719</strain>
    </source>
</reference>
<gene>
    <name evidence="1" type="ORF">BDN72DRAFT_741392</name>
</gene>
<feature type="non-terminal residue" evidence="1">
    <location>
        <position position="201"/>
    </location>
</feature>
<organism evidence="1 2">
    <name type="scientific">Pluteus cervinus</name>
    <dbReference type="NCBI Taxonomy" id="181527"/>
    <lineage>
        <taxon>Eukaryota</taxon>
        <taxon>Fungi</taxon>
        <taxon>Dikarya</taxon>
        <taxon>Basidiomycota</taxon>
        <taxon>Agaricomycotina</taxon>
        <taxon>Agaricomycetes</taxon>
        <taxon>Agaricomycetidae</taxon>
        <taxon>Agaricales</taxon>
        <taxon>Pluteineae</taxon>
        <taxon>Pluteaceae</taxon>
        <taxon>Pluteus</taxon>
    </lineage>
</organism>
<dbReference type="Proteomes" id="UP000308600">
    <property type="component" value="Unassembled WGS sequence"/>
</dbReference>
<feature type="non-terminal residue" evidence="1">
    <location>
        <position position="1"/>
    </location>
</feature>
<sequence>LMLWIICHLTHQEIRDRLQDPDGIFQKKLIEYLESVQVGEFLTGTKEQVFERCDAEVEFYGDLYKNPVETLPIPPPQRCSMNCGICDLCQSYNTWSTYYLTTVDDLLSKSNQYTGCMDNKYGKCRARFPRPVVERSHLDPETGGLVLKKKEPWINTVTPVLTYLLRCNTDVTSLKSGTATDEIVEYTSKYATKSGLKTRVM</sequence>
<keyword evidence="2" id="KW-1185">Reference proteome</keyword>
<protein>
    <submittedName>
        <fullName evidence="1">Uncharacterized protein</fullName>
    </submittedName>
</protein>
<evidence type="ECO:0000313" key="1">
    <source>
        <dbReference type="EMBL" id="TFK60039.1"/>
    </source>
</evidence>
<dbReference type="EMBL" id="ML208842">
    <property type="protein sequence ID" value="TFK60039.1"/>
    <property type="molecule type" value="Genomic_DNA"/>
</dbReference>